<dbReference type="Proteomes" id="UP001214017">
    <property type="component" value="Unassembled WGS sequence"/>
</dbReference>
<feature type="domain" description="Pyruvate carboxyltransferase" evidence="1">
    <location>
        <begin position="5"/>
        <end position="244"/>
    </location>
</feature>
<dbReference type="EMBL" id="VWLB01000072">
    <property type="protein sequence ID" value="KAA3921895.1"/>
    <property type="molecule type" value="Genomic_DNA"/>
</dbReference>
<dbReference type="AlphaFoldDB" id="A0A9P3ZSN7"/>
<accession>A0A9P3ZSN7</accession>
<dbReference type="GO" id="GO:0003824">
    <property type="term" value="F:catalytic activity"/>
    <property type="evidence" value="ECO:0007669"/>
    <property type="project" value="InterPro"/>
</dbReference>
<organism evidence="2 4">
    <name type="scientific">Bacteroides ovatus</name>
    <dbReference type="NCBI Taxonomy" id="28116"/>
    <lineage>
        <taxon>Bacteria</taxon>
        <taxon>Pseudomonadati</taxon>
        <taxon>Bacteroidota</taxon>
        <taxon>Bacteroidia</taxon>
        <taxon>Bacteroidales</taxon>
        <taxon>Bacteroidaceae</taxon>
        <taxon>Bacteroides</taxon>
    </lineage>
</organism>
<dbReference type="InterPro" id="IPR000891">
    <property type="entry name" value="PYR_CT"/>
</dbReference>
<reference evidence="3" key="2">
    <citation type="submission" date="2022-10" db="EMBL/GenBank/DDBJ databases">
        <title>Human gut microbiome strain richness.</title>
        <authorList>
            <person name="Chen-Liaw A."/>
        </authorList>
    </citation>
    <scope>NUCLEOTIDE SEQUENCE</scope>
    <source>
        <strain evidence="3">F7_m1001271B151109d0_201107</strain>
    </source>
</reference>
<evidence type="ECO:0000313" key="4">
    <source>
        <dbReference type="Proteomes" id="UP000365824"/>
    </source>
</evidence>
<dbReference type="SUPFAM" id="SSF51569">
    <property type="entry name" value="Aldolase"/>
    <property type="match status" value="1"/>
</dbReference>
<protein>
    <submittedName>
        <fullName evidence="2">4-hydroxy-2-ketovalerate aldolase</fullName>
    </submittedName>
    <submittedName>
        <fullName evidence="3">Aldolase catalytic domain-containing protein</fullName>
    </submittedName>
</protein>
<dbReference type="CDD" id="cd07944">
    <property type="entry name" value="DRE_TIM_HOA_like"/>
    <property type="match status" value="1"/>
</dbReference>
<evidence type="ECO:0000313" key="2">
    <source>
        <dbReference type="EMBL" id="KAA3921895.1"/>
    </source>
</evidence>
<comment type="caution">
    <text evidence="2">The sequence shown here is derived from an EMBL/GenBank/DDBJ whole genome shotgun (WGS) entry which is preliminary data.</text>
</comment>
<dbReference type="Proteomes" id="UP000365824">
    <property type="component" value="Unassembled WGS sequence"/>
</dbReference>
<evidence type="ECO:0000313" key="3">
    <source>
        <dbReference type="EMBL" id="MDC2408738.1"/>
    </source>
</evidence>
<dbReference type="InterPro" id="IPR013785">
    <property type="entry name" value="Aldolase_TIM"/>
</dbReference>
<sequence length="524" mass="60360">MNSSIKLLDCTLRDGGYINNWDFGFQVICNVIRKMVEAEVDYVEVGFLRNCEYSKDKTLFNNISQLKTVLPKKHGKTKFVAMALHNLYDINKLEENDGTIDAIRVTFHDYDIDEGLEFISKAMTKGYKVFCNPINIMGYSDAELLILLEKINKVHPYAFSIVDTFGSMMENDLLRIYSLVEHNLDKAIKIGLHLHENLGLSYSLAQRFIGMKSSERECVIDASLCGMGRVPGNLNIELMMDYMNRFQGGYYNLSPVYDAINDYIEDLKSIEAWGYSTAYALSAKYNLHRNYSEYLLSKGKLRAKDINFILASIAESKKAAYDKDYIEQLYQKYQNVSVDDSKSKDAVKERLQGKEILVLGPGSSLITQRAIICQYIEENHPFIISVNFVGSDFCSDLAFFTSRRRYDQYRDELMTNLLVISSNLTNDVVDPFAIVDYYNLACDESGLYDNSMIMLLRLLSFIEIRDVTVAGFDGFDKSKPNYAYEKHYKDNKHTEDENCTISNYIEKFSSKMRIHFLTKTKYKR</sequence>
<name>A0A9P3ZSN7_BACOV</name>
<dbReference type="Gene3D" id="3.20.20.70">
    <property type="entry name" value="Aldolase class I"/>
    <property type="match status" value="1"/>
</dbReference>
<gene>
    <name evidence="2" type="ORF">F3F25_26835</name>
    <name evidence="3" type="ORF">PO240_12720</name>
</gene>
<dbReference type="RefSeq" id="WP_004321237.1">
    <property type="nucleotide sequence ID" value="NZ_BAABYJ010000001.1"/>
</dbReference>
<evidence type="ECO:0000259" key="1">
    <source>
        <dbReference type="Pfam" id="PF00682"/>
    </source>
</evidence>
<dbReference type="EMBL" id="JAQNWR010000008">
    <property type="protein sequence ID" value="MDC2408738.1"/>
    <property type="molecule type" value="Genomic_DNA"/>
</dbReference>
<dbReference type="Pfam" id="PF00682">
    <property type="entry name" value="HMGL-like"/>
    <property type="match status" value="1"/>
</dbReference>
<reference evidence="2 4" key="1">
    <citation type="journal article" date="2019" name="Nat. Med.">
        <title>A library of human gut bacterial isolates paired with longitudinal multiomics data enables mechanistic microbiome research.</title>
        <authorList>
            <person name="Poyet M."/>
            <person name="Groussin M."/>
            <person name="Gibbons S.M."/>
            <person name="Avila-Pacheco J."/>
            <person name="Jiang X."/>
            <person name="Kearney S.M."/>
            <person name="Perrotta A.R."/>
            <person name="Berdy B."/>
            <person name="Zhao S."/>
            <person name="Lieberman T.D."/>
            <person name="Swanson P.K."/>
            <person name="Smith M."/>
            <person name="Roesemann S."/>
            <person name="Alexander J.E."/>
            <person name="Rich S.A."/>
            <person name="Livny J."/>
            <person name="Vlamakis H."/>
            <person name="Clish C."/>
            <person name="Bullock K."/>
            <person name="Deik A."/>
            <person name="Scott J."/>
            <person name="Pierce K.A."/>
            <person name="Xavier R.J."/>
            <person name="Alm E.J."/>
        </authorList>
    </citation>
    <scope>NUCLEOTIDE SEQUENCE [LARGE SCALE GENOMIC DNA]</scope>
    <source>
        <strain evidence="2 4">BIOML-A160</strain>
    </source>
</reference>
<proteinExistence type="predicted"/>